<proteinExistence type="predicted"/>
<comment type="caution">
    <text evidence="2">The sequence shown here is derived from an EMBL/GenBank/DDBJ whole genome shotgun (WGS) entry which is preliminary data.</text>
</comment>
<feature type="compositionally biased region" description="Polar residues" evidence="1">
    <location>
        <begin position="175"/>
        <end position="192"/>
    </location>
</feature>
<dbReference type="AlphaFoldDB" id="A0A6N6K9I4"/>
<dbReference type="RefSeq" id="WP_149691297.1">
    <property type="nucleotide sequence ID" value="NZ_QRDC01000002.1"/>
</dbReference>
<gene>
    <name evidence="2" type="ORF">DXF85_02940</name>
</gene>
<organism evidence="2 3">
    <name type="scientific">Citrobacter pasteurii</name>
    <dbReference type="NCBI Taxonomy" id="1563222"/>
    <lineage>
        <taxon>Bacteria</taxon>
        <taxon>Pseudomonadati</taxon>
        <taxon>Pseudomonadota</taxon>
        <taxon>Gammaproteobacteria</taxon>
        <taxon>Enterobacterales</taxon>
        <taxon>Enterobacteriaceae</taxon>
        <taxon>Citrobacter</taxon>
    </lineage>
</organism>
<name>A0A6N6K9I4_9ENTR</name>
<protein>
    <submittedName>
        <fullName evidence="2">Uncharacterized protein</fullName>
    </submittedName>
</protein>
<dbReference type="EMBL" id="QRDC01000002">
    <property type="protein sequence ID" value="KAA1280246.1"/>
    <property type="molecule type" value="Genomic_DNA"/>
</dbReference>
<sequence>MSILSLNTADIFNAIGGGSPLSIIDSVLHPQYVIRNSKTNAVALEFSGMASIQPGGRAQITNAPVEKGQYQSINKVKEPSIVRCSIVIKGLTGLTGDIPNLFDLTLTSQSSTLETIKKMLESAGTYDIETPKETLQSYDLVDHDYGVDSQHGVSLLVVYLTFQEVMQQMEVTLSGSQANARPTNDDISQSATGTGGFQKTAGSSPSTVDQLSKSWSSLKKSVGDIGSSVTDTISTGFRSALETVTEPVLNVTNSATEKAAELAANISQNVTGSSGN</sequence>
<evidence type="ECO:0000313" key="2">
    <source>
        <dbReference type="EMBL" id="KAA1280246.1"/>
    </source>
</evidence>
<evidence type="ECO:0000313" key="3">
    <source>
        <dbReference type="Proteomes" id="UP000468420"/>
    </source>
</evidence>
<accession>A0A6N6K9I4</accession>
<evidence type="ECO:0000256" key="1">
    <source>
        <dbReference type="SAM" id="MobiDB-lite"/>
    </source>
</evidence>
<dbReference type="Proteomes" id="UP000468420">
    <property type="component" value="Unassembled WGS sequence"/>
</dbReference>
<reference evidence="2 3" key="1">
    <citation type="submission" date="2018-08" db="EMBL/GenBank/DDBJ databases">
        <title>Complete genomic analysis of a Citrobacter pasteurii isolated from cockles (Cerastoderma edule) containing a new chromosomic qnrB allele.</title>
        <authorList>
            <person name="Rodrigues A."/>
            <person name="Baptista T."/>
            <person name="Quesada A."/>
            <person name="Campos M.J."/>
        </authorList>
    </citation>
    <scope>NUCLEOTIDE SEQUENCE [LARGE SCALE GENOMIC DNA]</scope>
    <source>
        <strain evidence="2 3">BA18</strain>
    </source>
</reference>
<feature type="region of interest" description="Disordered" evidence="1">
    <location>
        <begin position="175"/>
        <end position="208"/>
    </location>
</feature>